<evidence type="ECO:0000256" key="6">
    <source>
        <dbReference type="SAM" id="SignalP"/>
    </source>
</evidence>
<dbReference type="Proteomes" id="UP000007110">
    <property type="component" value="Unassembled WGS sequence"/>
</dbReference>
<dbReference type="GeneID" id="100888352"/>
<dbReference type="PANTHER" id="PTHR45656">
    <property type="entry name" value="PROTEIN CBR-CLEC-78"/>
    <property type="match status" value="1"/>
</dbReference>
<comment type="caution">
    <text evidence="5">Lacks conserved residue(s) required for the propagation of feature annotation.</text>
</comment>
<dbReference type="KEGG" id="spu:100888352"/>
<dbReference type="InterPro" id="IPR000436">
    <property type="entry name" value="Sushi_SCR_CCP_dom"/>
</dbReference>
<accession>A0A7M7PG57</accession>
<proteinExistence type="predicted"/>
<dbReference type="Pfam" id="PF00084">
    <property type="entry name" value="Sushi"/>
    <property type="match status" value="1"/>
</dbReference>
<dbReference type="AlphaFoldDB" id="A0A7M7PG57"/>
<dbReference type="InterPro" id="IPR035976">
    <property type="entry name" value="Sushi/SCR/CCP_sf"/>
</dbReference>
<dbReference type="PROSITE" id="PS50923">
    <property type="entry name" value="SUSHI"/>
    <property type="match status" value="1"/>
</dbReference>
<keyword evidence="4 5" id="KW-1015">Disulfide bond</keyword>
<evidence type="ECO:0000313" key="9">
    <source>
        <dbReference type="Proteomes" id="UP000007110"/>
    </source>
</evidence>
<dbReference type="InterPro" id="IPR051277">
    <property type="entry name" value="SEZ6_CSMD_C4BPB_Regulators"/>
</dbReference>
<dbReference type="EnsemblMetazoa" id="XM_030993985">
    <property type="protein sequence ID" value="XP_030849845"/>
    <property type="gene ID" value="LOC100888352"/>
</dbReference>
<keyword evidence="1 5" id="KW-0768">Sushi</keyword>
<evidence type="ECO:0000313" key="8">
    <source>
        <dbReference type="EnsemblMetazoa" id="XP_030849845"/>
    </source>
</evidence>
<dbReference type="InParanoid" id="A0A7M7PG57"/>
<feature type="disulfide bond" evidence="5">
    <location>
        <begin position="84"/>
        <end position="111"/>
    </location>
</feature>
<evidence type="ECO:0000256" key="5">
    <source>
        <dbReference type="PROSITE-ProRule" id="PRU00302"/>
    </source>
</evidence>
<keyword evidence="3" id="KW-0677">Repeat</keyword>
<reference evidence="9" key="1">
    <citation type="submission" date="2015-02" db="EMBL/GenBank/DDBJ databases">
        <title>Genome sequencing for Strongylocentrotus purpuratus.</title>
        <authorList>
            <person name="Murali S."/>
            <person name="Liu Y."/>
            <person name="Vee V."/>
            <person name="English A."/>
            <person name="Wang M."/>
            <person name="Skinner E."/>
            <person name="Han Y."/>
            <person name="Muzny D.M."/>
            <person name="Worley K.C."/>
            <person name="Gibbs R.A."/>
        </authorList>
    </citation>
    <scope>NUCLEOTIDE SEQUENCE</scope>
</reference>
<dbReference type="OrthoDB" id="8961654at2759"/>
<organism evidence="8 9">
    <name type="scientific">Strongylocentrotus purpuratus</name>
    <name type="common">Purple sea urchin</name>
    <dbReference type="NCBI Taxonomy" id="7668"/>
    <lineage>
        <taxon>Eukaryota</taxon>
        <taxon>Metazoa</taxon>
        <taxon>Echinodermata</taxon>
        <taxon>Eleutherozoa</taxon>
        <taxon>Echinozoa</taxon>
        <taxon>Echinoidea</taxon>
        <taxon>Euechinoidea</taxon>
        <taxon>Echinacea</taxon>
        <taxon>Camarodonta</taxon>
        <taxon>Echinidea</taxon>
        <taxon>Strongylocentrotidae</taxon>
        <taxon>Strongylocentrotus</taxon>
    </lineage>
</organism>
<sequence>MHCKMIREILIASLMVIIHGMEGAVDVCLSYGICNCSHPPPVFRVLNPSFFKEIICEDPGVPMNGYKANAKLVYHLNDAVYFHCNDGYTMNGSILNFCTQSGEWAHPVPVCGGPTCSK</sequence>
<reference evidence="8" key="2">
    <citation type="submission" date="2021-01" db="UniProtKB">
        <authorList>
            <consortium name="EnsemblMetazoa"/>
        </authorList>
    </citation>
    <scope>IDENTIFICATION</scope>
</reference>
<name>A0A7M7PG57_STRPU</name>
<protein>
    <recommendedName>
        <fullName evidence="7">Sushi domain-containing protein</fullName>
    </recommendedName>
</protein>
<feature type="chain" id="PRO_5029796135" description="Sushi domain-containing protein" evidence="6">
    <location>
        <begin position="24"/>
        <end position="118"/>
    </location>
</feature>
<evidence type="ECO:0000256" key="2">
    <source>
        <dbReference type="ARBA" id="ARBA00022729"/>
    </source>
</evidence>
<dbReference type="SMART" id="SM00032">
    <property type="entry name" value="CCP"/>
    <property type="match status" value="1"/>
</dbReference>
<keyword evidence="2 6" id="KW-0732">Signal</keyword>
<evidence type="ECO:0000256" key="4">
    <source>
        <dbReference type="ARBA" id="ARBA00023157"/>
    </source>
</evidence>
<dbReference type="PANTHER" id="PTHR45656:SF4">
    <property type="entry name" value="PROTEIN CBR-CLEC-78"/>
    <property type="match status" value="1"/>
</dbReference>
<dbReference type="CDD" id="cd00033">
    <property type="entry name" value="CCP"/>
    <property type="match status" value="1"/>
</dbReference>
<evidence type="ECO:0000256" key="3">
    <source>
        <dbReference type="ARBA" id="ARBA00022737"/>
    </source>
</evidence>
<evidence type="ECO:0000259" key="7">
    <source>
        <dbReference type="PROSITE" id="PS50923"/>
    </source>
</evidence>
<keyword evidence="9" id="KW-1185">Reference proteome</keyword>
<feature type="signal peptide" evidence="6">
    <location>
        <begin position="1"/>
        <end position="23"/>
    </location>
</feature>
<dbReference type="Gene3D" id="2.10.70.10">
    <property type="entry name" value="Complement Module, domain 1"/>
    <property type="match status" value="1"/>
</dbReference>
<dbReference type="FunFam" id="2.10.70.10:FF:000014">
    <property type="entry name" value="Membrane cofactor protein"/>
    <property type="match status" value="1"/>
</dbReference>
<dbReference type="SUPFAM" id="SSF57535">
    <property type="entry name" value="Complement control module/SCR domain"/>
    <property type="match status" value="1"/>
</dbReference>
<dbReference type="RefSeq" id="XP_030849845.1">
    <property type="nucleotide sequence ID" value="XM_030993985.1"/>
</dbReference>
<feature type="domain" description="Sushi" evidence="7">
    <location>
        <begin position="54"/>
        <end position="113"/>
    </location>
</feature>
<evidence type="ECO:0000256" key="1">
    <source>
        <dbReference type="ARBA" id="ARBA00022659"/>
    </source>
</evidence>